<gene>
    <name evidence="1" type="ORF">QP433_01395</name>
</gene>
<dbReference type="Proteomes" id="UP001229251">
    <property type="component" value="Unassembled WGS sequence"/>
</dbReference>
<dbReference type="AlphaFoldDB" id="A0AAJ1V2S4"/>
<reference evidence="1" key="1">
    <citation type="submission" date="2023-05" db="EMBL/GenBank/DDBJ databases">
        <title>Cataloging the Phylogenetic Diversity of Human Bladder Bacteria.</title>
        <authorList>
            <person name="Du J."/>
        </authorList>
    </citation>
    <scope>NUCLEOTIDE SEQUENCE</scope>
    <source>
        <strain evidence="1">UMB1231</strain>
    </source>
</reference>
<sequence>MHQFSEQEEALIQKGLSTAEISDQAAAKKILDLVPAEWIKKIPWIVRKHATTKTVERVAQQYPELYAVAKQEGDLPVKEAQELKKIMQDIFQEKMAKHKIQ</sequence>
<evidence type="ECO:0000313" key="2">
    <source>
        <dbReference type="Proteomes" id="UP001229251"/>
    </source>
</evidence>
<proteinExistence type="predicted"/>
<dbReference type="RefSeq" id="WP_285065290.1">
    <property type="nucleotide sequence ID" value="NZ_JASOOE010000002.1"/>
</dbReference>
<dbReference type="EMBL" id="JASOOE010000002">
    <property type="protein sequence ID" value="MDK7186631.1"/>
    <property type="molecule type" value="Genomic_DNA"/>
</dbReference>
<accession>A0AAJ1V2S4</accession>
<organism evidence="1 2">
    <name type="scientific">Facklamia hominis</name>
    <dbReference type="NCBI Taxonomy" id="178214"/>
    <lineage>
        <taxon>Bacteria</taxon>
        <taxon>Bacillati</taxon>
        <taxon>Bacillota</taxon>
        <taxon>Bacilli</taxon>
        <taxon>Lactobacillales</taxon>
        <taxon>Aerococcaceae</taxon>
        <taxon>Facklamia</taxon>
    </lineage>
</organism>
<protein>
    <submittedName>
        <fullName evidence="1">Uncharacterized protein</fullName>
    </submittedName>
</protein>
<evidence type="ECO:0000313" key="1">
    <source>
        <dbReference type="EMBL" id="MDK7186631.1"/>
    </source>
</evidence>
<comment type="caution">
    <text evidence="1">The sequence shown here is derived from an EMBL/GenBank/DDBJ whole genome shotgun (WGS) entry which is preliminary data.</text>
</comment>
<name>A0AAJ1V2S4_9LACT</name>